<evidence type="ECO:0000313" key="2">
    <source>
        <dbReference type="EMBL" id="CAB4872886.1"/>
    </source>
</evidence>
<feature type="compositionally biased region" description="Low complexity" evidence="1">
    <location>
        <begin position="18"/>
        <end position="30"/>
    </location>
</feature>
<proteinExistence type="predicted"/>
<dbReference type="EMBL" id="CAFBLP010000017">
    <property type="protein sequence ID" value="CAB4872886.1"/>
    <property type="molecule type" value="Genomic_DNA"/>
</dbReference>
<gene>
    <name evidence="2" type="ORF">UFOPK3376_00939</name>
</gene>
<protein>
    <submittedName>
        <fullName evidence="2">Unannotated protein</fullName>
    </submittedName>
</protein>
<sequence length="172" mass="18540">MPKRNRTKEQRKQYGSSPVAQPPAAGAATGAVAVVPTPVVRPVDDEVTRAAKMFSESLRAHEAADQAKRDEARAETELMLQHETLRANKQRAADLIKYLRGQSGSRGRMIEAEAAYRLALAELQQFETGERPHWAPAPVVEPADSGADSSTDFEIDAGESAVDEGDSASSPE</sequence>
<reference evidence="2" key="1">
    <citation type="submission" date="2020-05" db="EMBL/GenBank/DDBJ databases">
        <authorList>
            <person name="Chiriac C."/>
            <person name="Salcher M."/>
            <person name="Ghai R."/>
            <person name="Kavagutti S V."/>
        </authorList>
    </citation>
    <scope>NUCLEOTIDE SEQUENCE</scope>
</reference>
<feature type="region of interest" description="Disordered" evidence="1">
    <location>
        <begin position="1"/>
        <end position="30"/>
    </location>
</feature>
<feature type="compositionally biased region" description="Acidic residues" evidence="1">
    <location>
        <begin position="151"/>
        <end position="166"/>
    </location>
</feature>
<organism evidence="2">
    <name type="scientific">freshwater metagenome</name>
    <dbReference type="NCBI Taxonomy" id="449393"/>
    <lineage>
        <taxon>unclassified sequences</taxon>
        <taxon>metagenomes</taxon>
        <taxon>ecological metagenomes</taxon>
    </lineage>
</organism>
<evidence type="ECO:0000256" key="1">
    <source>
        <dbReference type="SAM" id="MobiDB-lite"/>
    </source>
</evidence>
<name>A0A6J7DQS1_9ZZZZ</name>
<feature type="region of interest" description="Disordered" evidence="1">
    <location>
        <begin position="129"/>
        <end position="172"/>
    </location>
</feature>
<dbReference type="AlphaFoldDB" id="A0A6J7DQS1"/>
<accession>A0A6J7DQS1</accession>